<evidence type="ECO:0000259" key="8">
    <source>
        <dbReference type="Pfam" id="PF00675"/>
    </source>
</evidence>
<feature type="domain" description="Coenzyme PQQ synthesis protein F-like C-terminal lobe" evidence="11">
    <location>
        <begin position="749"/>
        <end position="847"/>
    </location>
</feature>
<feature type="domain" description="Peptidase M16 C-terminal" evidence="9">
    <location>
        <begin position="197"/>
        <end position="375"/>
    </location>
</feature>
<dbReference type="AlphaFoldDB" id="A0A3Q4B0U4"/>
<evidence type="ECO:0000256" key="3">
    <source>
        <dbReference type="ARBA" id="ARBA00022723"/>
    </source>
</evidence>
<dbReference type="PANTHER" id="PTHR43690:SF18">
    <property type="entry name" value="INSULIN-DEGRADING ENZYME-RELATED"/>
    <property type="match status" value="1"/>
</dbReference>
<dbReference type="PANTHER" id="PTHR43690">
    <property type="entry name" value="NARDILYSIN"/>
    <property type="match status" value="1"/>
</dbReference>
<sequence length="953" mass="109936">MTDPAVKRVLGDIIRSPEDKRVYRGLEFTNGLKAMLISDPTTDKSSAALDVHIGSLSDPPNISGLAHFCEHMLFLGTEKYPKENEYSQFLSEHAGSSNAFTSGEHTNYYFDVSHEHLQGALDRFSQFFLCPLFDESCKDREVNAVDSEHEKNLMNDAWRLFQLEKATGNPNHPFSKFGTGNKLTLETRPSKDGIDVRQELLKFHSTYYSSNLMGLCVLGTESLDELTSMVVKLFGEVENKNVPIPEFPEHPFQEEHLKQFYKVVPIKDIRNLYVTFPIPDLQKYYKSNPGHYLGHLIGHEGPGSLLSELKSKGWVNTLVGGQKEGARGFMFFIINVDLTEEGLLHVEDIIFHMFQYIQKLRTEGPQEWVFEECKDLNKVAFRFKDKERPRGYTSKVAGLLHYYPLEEVLAAEYLLEDFRPDLIEMVLDKLRPEHVRVAVVSKSFEGQTEKTEEWYGTHYKQEAITEATLKKWASADLNGKFKLPMKNEFIPTNFEIYPLEKDSPSVPTLIKDTAMSKVWFKQDDKFFLPKACLNFEFFSPFAYVDPLHCNMAYLYLELFKDSLNEYAYAAELAGLNYDLQNTVYGMHMATFEIDERRFDIIKEAYMRSLNNFRAEQPHQHAMYYLRLLMTEVAWTKDELIEALDDVTLPRLKAFIPQLLSRLHIETLLHGNITKESALGMMQMVEDTLIEHAHTKPLLPSQLIRYREVQVPDGGWYVYQLRNEVHNNCGIEIYYQTDMQNTHDNMLLELFCQIIYEPCFNTLRTKEQLGYIVFSGPRRANGVQGLRFIIQSEKAPHYLESRVEAFLCTMEKAMEEMSEEAFQKHIQALAIRRLDKPKKLSAECAKHWGEIISQQYNFDRGEPLTSRCVCVRVRAQERLAVEAPKRHKVSVHVLSREMDSCPVVGEFPAQNDVNLAPAPSLPQPTLVQDMTEFKRSLPLFPLAKPHINFMAAKL</sequence>
<dbReference type="GO" id="GO:0050435">
    <property type="term" value="P:amyloid-beta metabolic process"/>
    <property type="evidence" value="ECO:0007669"/>
    <property type="project" value="TreeGrafter"/>
</dbReference>
<keyword evidence="13" id="KW-1185">Reference proteome</keyword>
<dbReference type="Proteomes" id="UP000261620">
    <property type="component" value="Unplaced"/>
</dbReference>
<dbReference type="InterPro" id="IPR050626">
    <property type="entry name" value="Peptidase_M16"/>
</dbReference>
<dbReference type="GO" id="GO:0043171">
    <property type="term" value="P:peptide catabolic process"/>
    <property type="evidence" value="ECO:0007669"/>
    <property type="project" value="TreeGrafter"/>
</dbReference>
<keyword evidence="4" id="KW-0378">Hydrolase</keyword>
<evidence type="ECO:0000256" key="4">
    <source>
        <dbReference type="ARBA" id="ARBA00022801"/>
    </source>
</evidence>
<dbReference type="InterPro" id="IPR054734">
    <property type="entry name" value="PqqF-like_C_4"/>
</dbReference>
<evidence type="ECO:0000256" key="2">
    <source>
        <dbReference type="ARBA" id="ARBA00022670"/>
    </source>
</evidence>
<reference evidence="12" key="1">
    <citation type="submission" date="2025-08" db="UniProtKB">
        <authorList>
            <consortium name="Ensembl"/>
        </authorList>
    </citation>
    <scope>IDENTIFICATION</scope>
</reference>
<keyword evidence="3" id="KW-0479">Metal-binding</keyword>
<dbReference type="GO" id="GO:0042447">
    <property type="term" value="P:hormone catabolic process"/>
    <property type="evidence" value="ECO:0007669"/>
    <property type="project" value="TreeGrafter"/>
</dbReference>
<organism evidence="12 13">
    <name type="scientific">Mola mola</name>
    <name type="common">Ocean sunfish</name>
    <name type="synonym">Tetraodon mola</name>
    <dbReference type="NCBI Taxonomy" id="94237"/>
    <lineage>
        <taxon>Eukaryota</taxon>
        <taxon>Metazoa</taxon>
        <taxon>Chordata</taxon>
        <taxon>Craniata</taxon>
        <taxon>Vertebrata</taxon>
        <taxon>Euteleostomi</taxon>
        <taxon>Actinopterygii</taxon>
        <taxon>Neopterygii</taxon>
        <taxon>Teleostei</taxon>
        <taxon>Neoteleostei</taxon>
        <taxon>Acanthomorphata</taxon>
        <taxon>Eupercaria</taxon>
        <taxon>Tetraodontiformes</taxon>
        <taxon>Molidae</taxon>
        <taxon>Mola</taxon>
    </lineage>
</organism>
<proteinExistence type="inferred from homology"/>
<dbReference type="GO" id="GO:0005739">
    <property type="term" value="C:mitochondrion"/>
    <property type="evidence" value="ECO:0007669"/>
    <property type="project" value="TreeGrafter"/>
</dbReference>
<keyword evidence="5" id="KW-0862">Zinc</keyword>
<keyword evidence="2" id="KW-0645">Protease</keyword>
<dbReference type="FunFam" id="3.30.830.10:FF:000006">
    <property type="entry name" value="Putative insulin-degrading enzyme"/>
    <property type="match status" value="1"/>
</dbReference>
<dbReference type="STRING" id="94237.ENSMMOP00000010870"/>
<dbReference type="InterPro" id="IPR011765">
    <property type="entry name" value="Pept_M16_N"/>
</dbReference>
<dbReference type="InterPro" id="IPR007863">
    <property type="entry name" value="Peptidase_M16_C"/>
</dbReference>
<feature type="domain" description="Peptidase M16 middle/third" evidence="10">
    <location>
        <begin position="381"/>
        <end position="587"/>
    </location>
</feature>
<dbReference type="FunFam" id="3.30.830.10:FF:000004">
    <property type="entry name" value="Putative insulin-degrading enzyme"/>
    <property type="match status" value="1"/>
</dbReference>
<evidence type="ECO:0000256" key="1">
    <source>
        <dbReference type="ARBA" id="ARBA00007261"/>
    </source>
</evidence>
<dbReference type="Gene3D" id="3.30.830.10">
    <property type="entry name" value="Metalloenzyme, LuxS/M16 peptidase-like"/>
    <property type="match status" value="4"/>
</dbReference>
<dbReference type="GO" id="GO:0046872">
    <property type="term" value="F:metal ion binding"/>
    <property type="evidence" value="ECO:0007669"/>
    <property type="project" value="UniProtKB-KW"/>
</dbReference>
<name>A0A3Q4B0U4_MOLML</name>
<dbReference type="OMA" id="WIFDEMK"/>
<dbReference type="InterPro" id="IPR011249">
    <property type="entry name" value="Metalloenz_LuxS/M16"/>
</dbReference>
<dbReference type="GO" id="GO:0004222">
    <property type="term" value="F:metalloendopeptidase activity"/>
    <property type="evidence" value="ECO:0007669"/>
    <property type="project" value="InterPro"/>
</dbReference>
<dbReference type="Pfam" id="PF05193">
    <property type="entry name" value="Peptidase_M16_C"/>
    <property type="match status" value="1"/>
</dbReference>
<dbReference type="InterPro" id="IPR001431">
    <property type="entry name" value="Pept_M16_Zn_BS"/>
</dbReference>
<dbReference type="SUPFAM" id="SSF63411">
    <property type="entry name" value="LuxS/MPP-like metallohydrolase"/>
    <property type="match status" value="4"/>
</dbReference>
<dbReference type="GO" id="GO:0051603">
    <property type="term" value="P:proteolysis involved in protein catabolic process"/>
    <property type="evidence" value="ECO:0007669"/>
    <property type="project" value="TreeGrafter"/>
</dbReference>
<evidence type="ECO:0000256" key="6">
    <source>
        <dbReference type="ARBA" id="ARBA00023049"/>
    </source>
</evidence>
<evidence type="ECO:0000313" key="13">
    <source>
        <dbReference type="Proteomes" id="UP000261620"/>
    </source>
</evidence>
<evidence type="ECO:0000313" key="12">
    <source>
        <dbReference type="Ensembl" id="ENSMMOP00000010870.1"/>
    </source>
</evidence>
<feature type="domain" description="Peptidase M16 N-terminal" evidence="8">
    <location>
        <begin position="35"/>
        <end position="170"/>
    </location>
</feature>
<evidence type="ECO:0000259" key="10">
    <source>
        <dbReference type="Pfam" id="PF16187"/>
    </source>
</evidence>
<dbReference type="GO" id="GO:0005782">
    <property type="term" value="C:peroxisomal matrix"/>
    <property type="evidence" value="ECO:0007669"/>
    <property type="project" value="TreeGrafter"/>
</dbReference>
<evidence type="ECO:0000259" key="11">
    <source>
        <dbReference type="Pfam" id="PF22456"/>
    </source>
</evidence>
<accession>A0A3Q4B0U4</accession>
<dbReference type="Pfam" id="PF00675">
    <property type="entry name" value="Peptidase_M16"/>
    <property type="match status" value="1"/>
</dbReference>
<dbReference type="Pfam" id="PF16187">
    <property type="entry name" value="Peptidase_M16_M"/>
    <property type="match status" value="1"/>
</dbReference>
<evidence type="ECO:0000256" key="5">
    <source>
        <dbReference type="ARBA" id="ARBA00022833"/>
    </source>
</evidence>
<comment type="similarity">
    <text evidence="1 7">Belongs to the peptidase M16 family.</text>
</comment>
<dbReference type="GO" id="GO:0005829">
    <property type="term" value="C:cytosol"/>
    <property type="evidence" value="ECO:0007669"/>
    <property type="project" value="TreeGrafter"/>
</dbReference>
<protein>
    <submittedName>
        <fullName evidence="12">Uncharacterized protein</fullName>
    </submittedName>
</protein>
<keyword evidence="6" id="KW-0482">Metalloprotease</keyword>
<dbReference type="Pfam" id="PF22456">
    <property type="entry name" value="PqqF-like_C_4"/>
    <property type="match status" value="1"/>
</dbReference>
<dbReference type="PROSITE" id="PS00143">
    <property type="entry name" value="INSULINASE"/>
    <property type="match status" value="1"/>
</dbReference>
<evidence type="ECO:0000256" key="7">
    <source>
        <dbReference type="RuleBase" id="RU004447"/>
    </source>
</evidence>
<dbReference type="FunFam" id="3.30.830.10:FF:000007">
    <property type="entry name" value="Insulin-degrading enzyme"/>
    <property type="match status" value="1"/>
</dbReference>
<evidence type="ECO:0000259" key="9">
    <source>
        <dbReference type="Pfam" id="PF05193"/>
    </source>
</evidence>
<dbReference type="InterPro" id="IPR032632">
    <property type="entry name" value="Peptidase_M16_M"/>
</dbReference>
<dbReference type="Ensembl" id="ENSMMOT00000011054.1">
    <property type="protein sequence ID" value="ENSMMOP00000010870.1"/>
    <property type="gene ID" value="ENSMMOG00000008380.1"/>
</dbReference>
<reference evidence="12" key="2">
    <citation type="submission" date="2025-09" db="UniProtKB">
        <authorList>
            <consortium name="Ensembl"/>
        </authorList>
    </citation>
    <scope>IDENTIFICATION</scope>
</reference>